<keyword evidence="2" id="KW-1185">Reference proteome</keyword>
<proteinExistence type="predicted"/>
<organism evidence="2 3">
    <name type="scientific">Herrania umbratica</name>
    <dbReference type="NCBI Taxonomy" id="108875"/>
    <lineage>
        <taxon>Eukaryota</taxon>
        <taxon>Viridiplantae</taxon>
        <taxon>Streptophyta</taxon>
        <taxon>Embryophyta</taxon>
        <taxon>Tracheophyta</taxon>
        <taxon>Spermatophyta</taxon>
        <taxon>Magnoliopsida</taxon>
        <taxon>eudicotyledons</taxon>
        <taxon>Gunneridae</taxon>
        <taxon>Pentapetalae</taxon>
        <taxon>rosids</taxon>
        <taxon>malvids</taxon>
        <taxon>Malvales</taxon>
        <taxon>Malvaceae</taxon>
        <taxon>Byttnerioideae</taxon>
        <taxon>Herrania</taxon>
    </lineage>
</organism>
<feature type="region of interest" description="Disordered" evidence="1">
    <location>
        <begin position="349"/>
        <end position="375"/>
    </location>
</feature>
<sequence length="452" mass="50077">MGPIRTARKKVVSLSPQLSIEDDVDFVKQLGKGRFSSAADDSMWLSSGCISPSSFFEEHESSSPFHLVADECLVSWLSTLADSYVSLSKGASLSISSKTKPEEDKSFALAKVVSGKIVREGLEDEGEITWQWHSRGNYGTGPPADSAERIKSSCGQCSDESMSDGNCLTSLSTNLDSSSQVSDMNKTSFMVSLLNLDEDGSQWISNTELELDYFQSCFPSPSCSSFVDSEAKSSTSTTINRKDEITEPNLSLDQTSEAANVEDFSADEPLFWPFDRKIDWNSEETWEYFSMSPRKEIIKVTASEGTSPRSIHSELNNRNMYPPNRCRRKLVLKPGSTASKILELKRGNKTWDSSSSSGRVKRGNTMPSRLRESTKESAKIVPLDIDNQILPLKVGEVPTTKSILTSRNFWEDEFTSNEELSIETVLGLGEFDGHEGMDSEFNEGVFFLDEAI</sequence>
<dbReference type="OrthoDB" id="773993at2759"/>
<dbReference type="AlphaFoldDB" id="A0A6J1AXM0"/>
<dbReference type="GeneID" id="110422163"/>
<dbReference type="RefSeq" id="XP_021291631.1">
    <property type="nucleotide sequence ID" value="XM_021435956.1"/>
</dbReference>
<evidence type="ECO:0000313" key="3">
    <source>
        <dbReference type="RefSeq" id="XP_021291631.1"/>
    </source>
</evidence>
<evidence type="ECO:0000313" key="2">
    <source>
        <dbReference type="Proteomes" id="UP000504621"/>
    </source>
</evidence>
<reference evidence="3" key="1">
    <citation type="submission" date="2025-08" db="UniProtKB">
        <authorList>
            <consortium name="RefSeq"/>
        </authorList>
    </citation>
    <scope>IDENTIFICATION</scope>
    <source>
        <tissue evidence="3">Leaf</tissue>
    </source>
</reference>
<dbReference type="PANTHER" id="PTHR36707:SF1">
    <property type="entry name" value="T20M3.17 PROTEIN"/>
    <property type="match status" value="1"/>
</dbReference>
<dbReference type="PANTHER" id="PTHR36707">
    <property type="entry name" value="T20M3.17 PROTEIN"/>
    <property type="match status" value="1"/>
</dbReference>
<evidence type="ECO:0000256" key="1">
    <source>
        <dbReference type="SAM" id="MobiDB-lite"/>
    </source>
</evidence>
<dbReference type="Proteomes" id="UP000504621">
    <property type="component" value="Unplaced"/>
</dbReference>
<gene>
    <name evidence="3" type="primary">LOC110422163</name>
</gene>
<name>A0A6J1AXM0_9ROSI</name>
<protein>
    <submittedName>
        <fullName evidence="3">Uncharacterized protein LOC110422163</fullName>
    </submittedName>
</protein>
<accession>A0A6J1AXM0</accession>